<protein>
    <submittedName>
        <fullName evidence="2">Uncharacterized protein</fullName>
    </submittedName>
</protein>
<dbReference type="AlphaFoldDB" id="A0A8T9Q9Y9"/>
<evidence type="ECO:0000313" key="2">
    <source>
        <dbReference type="EMBL" id="UOQ74334.1"/>
    </source>
</evidence>
<keyword evidence="1" id="KW-0732">Signal</keyword>
<dbReference type="EMBL" id="CP095046">
    <property type="protein sequence ID" value="UOQ74334.1"/>
    <property type="molecule type" value="Genomic_DNA"/>
</dbReference>
<evidence type="ECO:0000256" key="1">
    <source>
        <dbReference type="SAM" id="SignalP"/>
    </source>
</evidence>
<gene>
    <name evidence="2" type="ORF">MUN79_10880</name>
</gene>
<evidence type="ECO:0000313" key="3">
    <source>
        <dbReference type="Proteomes" id="UP000831796"/>
    </source>
</evidence>
<dbReference type="RefSeq" id="WP_244677676.1">
    <property type="nucleotide sequence ID" value="NZ_CP095046.1"/>
</dbReference>
<dbReference type="Proteomes" id="UP000831796">
    <property type="component" value="Chromosome"/>
</dbReference>
<keyword evidence="3" id="KW-1185">Reference proteome</keyword>
<name>A0A8T9Q9Y9_9BACT</name>
<feature type="chain" id="PRO_5035908030" evidence="1">
    <location>
        <begin position="20"/>
        <end position="133"/>
    </location>
</feature>
<dbReference type="KEGG" id="hcu:MUN79_10880"/>
<sequence length="133" mass="14874">MRKILAVSLLTLVSLTGYAQTYQIDFRRAMQTQDTAKVRKVLTTWQQKKPQDPDWYVANFNYLLKKAYRVEVSSNPGKPGGLVFSKPNGEAAGSISEGYEPTLLAAARTTLREGIRVAPTGWICALAWLRPTR</sequence>
<feature type="signal peptide" evidence="1">
    <location>
        <begin position="1"/>
        <end position="19"/>
    </location>
</feature>
<accession>A0A8T9Q9Y9</accession>
<proteinExistence type="predicted"/>
<organism evidence="2 3">
    <name type="scientific">Hymenobacter cellulosilyticus</name>
    <dbReference type="NCBI Taxonomy" id="2932248"/>
    <lineage>
        <taxon>Bacteria</taxon>
        <taxon>Pseudomonadati</taxon>
        <taxon>Bacteroidota</taxon>
        <taxon>Cytophagia</taxon>
        <taxon>Cytophagales</taxon>
        <taxon>Hymenobacteraceae</taxon>
        <taxon>Hymenobacter</taxon>
    </lineage>
</organism>
<reference evidence="2" key="1">
    <citation type="submission" date="2022-04" db="EMBL/GenBank/DDBJ databases">
        <title>Hymenobacter sp. isolated from the air.</title>
        <authorList>
            <person name="Won M."/>
            <person name="Lee C.-M."/>
            <person name="Woen H.-Y."/>
            <person name="Kwon S.-W."/>
        </authorList>
    </citation>
    <scope>NUCLEOTIDE SEQUENCE</scope>
    <source>
        <strain evidence="2">5116S-3</strain>
    </source>
</reference>